<name>A0A200PSB4_MACCD</name>
<reference evidence="2 3" key="1">
    <citation type="journal article" date="2017" name="Mol. Plant">
        <title>The Genome of Medicinal Plant Macleaya cordata Provides New Insights into Benzylisoquinoline Alkaloids Metabolism.</title>
        <authorList>
            <person name="Liu X."/>
            <person name="Liu Y."/>
            <person name="Huang P."/>
            <person name="Ma Y."/>
            <person name="Qing Z."/>
            <person name="Tang Q."/>
            <person name="Cao H."/>
            <person name="Cheng P."/>
            <person name="Zheng Y."/>
            <person name="Yuan Z."/>
            <person name="Zhou Y."/>
            <person name="Liu J."/>
            <person name="Tang Z."/>
            <person name="Zhuo Y."/>
            <person name="Zhang Y."/>
            <person name="Yu L."/>
            <person name="Huang J."/>
            <person name="Yang P."/>
            <person name="Peng Q."/>
            <person name="Zhang J."/>
            <person name="Jiang W."/>
            <person name="Zhang Z."/>
            <person name="Lin K."/>
            <person name="Ro D.K."/>
            <person name="Chen X."/>
            <person name="Xiong X."/>
            <person name="Shang Y."/>
            <person name="Huang S."/>
            <person name="Zeng J."/>
        </authorList>
    </citation>
    <scope>NUCLEOTIDE SEQUENCE [LARGE SCALE GENOMIC DNA]</scope>
    <source>
        <strain evidence="3">cv. BLH2017</strain>
        <tissue evidence="2">Root</tissue>
    </source>
</reference>
<accession>A0A200PSB4</accession>
<protein>
    <submittedName>
        <fullName evidence="2">F-box associated domain</fullName>
    </submittedName>
</protein>
<dbReference type="Proteomes" id="UP000195402">
    <property type="component" value="Unassembled WGS sequence"/>
</dbReference>
<dbReference type="InParanoid" id="A0A200PSB4"/>
<evidence type="ECO:0000313" key="2">
    <source>
        <dbReference type="EMBL" id="OVA01086.1"/>
    </source>
</evidence>
<organism evidence="2 3">
    <name type="scientific">Macleaya cordata</name>
    <name type="common">Five-seeded plume-poppy</name>
    <name type="synonym">Bocconia cordata</name>
    <dbReference type="NCBI Taxonomy" id="56857"/>
    <lineage>
        <taxon>Eukaryota</taxon>
        <taxon>Viridiplantae</taxon>
        <taxon>Streptophyta</taxon>
        <taxon>Embryophyta</taxon>
        <taxon>Tracheophyta</taxon>
        <taxon>Spermatophyta</taxon>
        <taxon>Magnoliopsida</taxon>
        <taxon>Ranunculales</taxon>
        <taxon>Papaveraceae</taxon>
        <taxon>Papaveroideae</taxon>
        <taxon>Macleaya</taxon>
    </lineage>
</organism>
<dbReference type="PANTHER" id="PTHR35546:SF16">
    <property type="entry name" value="F-BOX ASSOCIATED UBIQUITINATION EFFECTOR FAMILY PROTEIN-RELATED"/>
    <property type="match status" value="1"/>
</dbReference>
<dbReference type="InterPro" id="IPR055290">
    <property type="entry name" value="At3g26010-like"/>
</dbReference>
<dbReference type="PANTHER" id="PTHR35546">
    <property type="entry name" value="F-BOX PROTEIN INTERACTION DOMAIN PROTEIN-RELATED"/>
    <property type="match status" value="1"/>
</dbReference>
<comment type="caution">
    <text evidence="2">The sequence shown here is derived from an EMBL/GenBank/DDBJ whole genome shotgun (WGS) entry which is preliminary data.</text>
</comment>
<feature type="domain" description="F-box associated beta-propeller type 3" evidence="1">
    <location>
        <begin position="126"/>
        <end position="208"/>
    </location>
</feature>
<dbReference type="AlphaFoldDB" id="A0A200PSB4"/>
<proteinExistence type="predicted"/>
<dbReference type="OrthoDB" id="1845982at2759"/>
<evidence type="ECO:0000259" key="1">
    <source>
        <dbReference type="Pfam" id="PF08268"/>
    </source>
</evidence>
<keyword evidence="3" id="KW-1185">Reference proteome</keyword>
<dbReference type="InterPro" id="IPR013187">
    <property type="entry name" value="F-box-assoc_dom_typ3"/>
</dbReference>
<dbReference type="EMBL" id="MVGT01004205">
    <property type="protein sequence ID" value="OVA01086.1"/>
    <property type="molecule type" value="Genomic_DNA"/>
</dbReference>
<dbReference type="OMA" id="VEMNDNC"/>
<evidence type="ECO:0000313" key="3">
    <source>
        <dbReference type="Proteomes" id="UP000195402"/>
    </source>
</evidence>
<dbReference type="Pfam" id="PF08268">
    <property type="entry name" value="FBA_3"/>
    <property type="match status" value="1"/>
</dbReference>
<gene>
    <name evidence="2" type="ORF">BVC80_8827g4</name>
</gene>
<sequence length="274" mass="32704">MELNKGFEVEEQQVQDSMVSRMGIEEEECVDEMHTSSDSIYEILTRVSNDTLFRRWRWVYKDWKKLIYDTNFKLNHLEKTQTISGYFIRSLELGEYRSSFVSIFDNPQVPSLLLISYHQQTFHWLTNDGRIFVFNVDEENWTTIELPEEQVEMNDNCFVRKKLVDCEGKLAMLYTGYDNWMMELWLLKEGSGNHIWKKYNVNLESLSRDTEYISLLDMYSPDTALMTYYDKIAWYNCRDRRYITAKLLPRISSFGQVFTFQSDLTTCGLSDGWF</sequence>
<dbReference type="STRING" id="56857.A0A200PSB4"/>